<accession>A0ABS4WLM1</accession>
<dbReference type="InterPro" id="IPR036388">
    <property type="entry name" value="WH-like_DNA-bd_sf"/>
</dbReference>
<feature type="domain" description="Winged helix DNA-binding" evidence="1">
    <location>
        <begin position="13"/>
        <end position="90"/>
    </location>
</feature>
<dbReference type="GO" id="GO:0003677">
    <property type="term" value="F:DNA binding"/>
    <property type="evidence" value="ECO:0007669"/>
    <property type="project" value="UniProtKB-KW"/>
</dbReference>
<protein>
    <submittedName>
        <fullName evidence="2">DNA-binding MarR family transcriptional regulator</fullName>
    </submittedName>
</protein>
<dbReference type="InterPro" id="IPR027395">
    <property type="entry name" value="WH_DNA-bd_dom"/>
</dbReference>
<dbReference type="Pfam" id="PF13601">
    <property type="entry name" value="HTH_34"/>
    <property type="match status" value="1"/>
</dbReference>
<sequence length="102" mass="11167">MSGLDPAIHAVARLELCGLLAPVDDAEFSFLRERLNVSDSVLSKHAKALEQAGYVRIDKVTRNARQRTLLSLTQAGRRAFRAHVAELRRLASIADASLEVDG</sequence>
<comment type="caution">
    <text evidence="2">The sequence shown here is derived from an EMBL/GenBank/DDBJ whole genome shotgun (WGS) entry which is preliminary data.</text>
</comment>
<dbReference type="EMBL" id="JAGIOA010000001">
    <property type="protein sequence ID" value="MBP2377095.1"/>
    <property type="molecule type" value="Genomic_DNA"/>
</dbReference>
<dbReference type="PANTHER" id="PTHR37318:SF1">
    <property type="entry name" value="BSL7504 PROTEIN"/>
    <property type="match status" value="1"/>
</dbReference>
<organism evidence="2 3">
    <name type="scientific">Microbacterium phyllosphaerae</name>
    <dbReference type="NCBI Taxonomy" id="124798"/>
    <lineage>
        <taxon>Bacteria</taxon>
        <taxon>Bacillati</taxon>
        <taxon>Actinomycetota</taxon>
        <taxon>Actinomycetes</taxon>
        <taxon>Micrococcales</taxon>
        <taxon>Microbacteriaceae</taxon>
        <taxon>Microbacterium</taxon>
    </lineage>
</organism>
<dbReference type="Gene3D" id="1.10.10.10">
    <property type="entry name" value="Winged helix-like DNA-binding domain superfamily/Winged helix DNA-binding domain"/>
    <property type="match status" value="1"/>
</dbReference>
<dbReference type="SUPFAM" id="SSF46785">
    <property type="entry name" value="Winged helix' DNA-binding domain"/>
    <property type="match status" value="1"/>
</dbReference>
<gene>
    <name evidence="2" type="ORF">JOF42_000590</name>
</gene>
<evidence type="ECO:0000259" key="1">
    <source>
        <dbReference type="Pfam" id="PF13601"/>
    </source>
</evidence>
<evidence type="ECO:0000313" key="2">
    <source>
        <dbReference type="EMBL" id="MBP2377095.1"/>
    </source>
</evidence>
<evidence type="ECO:0000313" key="3">
    <source>
        <dbReference type="Proteomes" id="UP000703720"/>
    </source>
</evidence>
<proteinExistence type="predicted"/>
<keyword evidence="3" id="KW-1185">Reference proteome</keyword>
<keyword evidence="2" id="KW-0238">DNA-binding</keyword>
<reference evidence="2 3" key="1">
    <citation type="submission" date="2021-03" db="EMBL/GenBank/DDBJ databases">
        <title>Sequencing the genomes of 1000 actinobacteria strains.</title>
        <authorList>
            <person name="Klenk H.-P."/>
        </authorList>
    </citation>
    <scope>NUCLEOTIDE SEQUENCE [LARGE SCALE GENOMIC DNA]</scope>
    <source>
        <strain evidence="2 3">DSM 13468</strain>
    </source>
</reference>
<dbReference type="Proteomes" id="UP000703720">
    <property type="component" value="Unassembled WGS sequence"/>
</dbReference>
<dbReference type="InterPro" id="IPR036390">
    <property type="entry name" value="WH_DNA-bd_sf"/>
</dbReference>
<dbReference type="RefSeq" id="WP_210096484.1">
    <property type="nucleotide sequence ID" value="NZ_BAAAIO010000001.1"/>
</dbReference>
<dbReference type="PANTHER" id="PTHR37318">
    <property type="entry name" value="BSL7504 PROTEIN"/>
    <property type="match status" value="1"/>
</dbReference>
<name>A0ABS4WLM1_9MICO</name>